<proteinExistence type="predicted"/>
<organism evidence="2 3">
    <name type="scientific">Halothermothrix orenii (strain H 168 / OCM 544 / DSM 9562)</name>
    <dbReference type="NCBI Taxonomy" id="373903"/>
    <lineage>
        <taxon>Bacteria</taxon>
        <taxon>Bacillati</taxon>
        <taxon>Bacillota</taxon>
        <taxon>Clostridia</taxon>
        <taxon>Halanaerobiales</taxon>
        <taxon>Halothermotrichaceae</taxon>
        <taxon>Halothermothrix</taxon>
    </lineage>
</organism>
<keyword evidence="3" id="KW-1185">Reference proteome</keyword>
<reference evidence="2 3" key="1">
    <citation type="journal article" date="2009" name="PLoS ONE">
        <title>Genome analysis of the anaerobic thermohalophilic bacterium Halothermothrix orenii.</title>
        <authorList>
            <person name="Mavromatis K."/>
            <person name="Ivanova N."/>
            <person name="Anderson I."/>
            <person name="Lykidis A."/>
            <person name="Hooper S.D."/>
            <person name="Sun H."/>
            <person name="Kunin V."/>
            <person name="Lapidus A."/>
            <person name="Hugenholtz P."/>
            <person name="Patel B."/>
            <person name="Kyrpides N.C."/>
        </authorList>
    </citation>
    <scope>NUCLEOTIDE SEQUENCE [LARGE SCALE GENOMIC DNA]</scope>
    <source>
        <strain evidence="3">H 168 / OCM 544 / DSM 9562</strain>
    </source>
</reference>
<dbReference type="InterPro" id="IPR023378">
    <property type="entry name" value="YheA/YmcA-like_dom_sf"/>
</dbReference>
<dbReference type="Gene3D" id="1.20.1500.10">
    <property type="entry name" value="YheA/YmcA-like"/>
    <property type="match status" value="1"/>
</dbReference>
<gene>
    <name evidence="2" type="ordered locus">Hore_15270</name>
</gene>
<keyword evidence="1" id="KW-0175">Coiled coil</keyword>
<dbReference type="RefSeq" id="WP_012636459.1">
    <property type="nucleotide sequence ID" value="NC_011899.1"/>
</dbReference>
<sequence>MSIIKKAEELGKEIVDSAEYKELKSTEEAMQNDKEAQSLLNEFRSKQQRLQMAQANGKNITEDQKKELMALQARMQENEKIKNFMTAQQKFNQVMQTVNQAITGIIAGQHA</sequence>
<name>B8CYA7_HALOH</name>
<dbReference type="InterPro" id="IPR010368">
    <property type="entry name" value="Com_YlbF"/>
</dbReference>
<dbReference type="Pfam" id="PF06133">
    <property type="entry name" value="Com_YlbF"/>
    <property type="match status" value="1"/>
</dbReference>
<dbReference type="AlphaFoldDB" id="B8CYA7"/>
<dbReference type="HOGENOM" id="CLU_140243_1_0_9"/>
<dbReference type="OrthoDB" id="2112157at2"/>
<evidence type="ECO:0000256" key="1">
    <source>
        <dbReference type="SAM" id="Coils"/>
    </source>
</evidence>
<dbReference type="SUPFAM" id="SSF158622">
    <property type="entry name" value="YheA/YmcA-like"/>
    <property type="match status" value="1"/>
</dbReference>
<evidence type="ECO:0000313" key="3">
    <source>
        <dbReference type="Proteomes" id="UP000000719"/>
    </source>
</evidence>
<dbReference type="eggNOG" id="COG3679">
    <property type="taxonomic scope" value="Bacteria"/>
</dbReference>
<dbReference type="KEGG" id="hor:Hore_15270"/>
<dbReference type="EMBL" id="CP001098">
    <property type="protein sequence ID" value="ACL70276.1"/>
    <property type="molecule type" value="Genomic_DNA"/>
</dbReference>
<evidence type="ECO:0000313" key="2">
    <source>
        <dbReference type="EMBL" id="ACL70276.1"/>
    </source>
</evidence>
<accession>B8CYA7</accession>
<dbReference type="STRING" id="373903.Hore_15270"/>
<feature type="coiled-coil region" evidence="1">
    <location>
        <begin position="36"/>
        <end position="81"/>
    </location>
</feature>
<dbReference type="Proteomes" id="UP000000719">
    <property type="component" value="Chromosome"/>
</dbReference>
<protein>
    <submittedName>
        <fullName evidence="2">Uncharacterized conserved protein</fullName>
    </submittedName>
</protein>